<evidence type="ECO:0000313" key="8">
    <source>
        <dbReference type="Proteomes" id="UP000092024"/>
    </source>
</evidence>
<name>A0A1A5YFY2_9BACL</name>
<dbReference type="InterPro" id="IPR052902">
    <property type="entry name" value="ABC-2_transporter"/>
</dbReference>
<keyword evidence="3 5" id="KW-1133">Transmembrane helix</keyword>
<comment type="similarity">
    <text evidence="5">Belongs to the ABC-2 integral membrane protein family.</text>
</comment>
<feature type="transmembrane region" description="Helical" evidence="5">
    <location>
        <begin position="166"/>
        <end position="185"/>
    </location>
</feature>
<dbReference type="PRINTS" id="PR00164">
    <property type="entry name" value="ABC2TRNSPORT"/>
</dbReference>
<feature type="transmembrane region" description="Helical" evidence="5">
    <location>
        <begin position="206"/>
        <end position="236"/>
    </location>
</feature>
<feature type="transmembrane region" description="Helical" evidence="5">
    <location>
        <begin position="334"/>
        <end position="356"/>
    </location>
</feature>
<keyword evidence="2 5" id="KW-0812">Transmembrane</keyword>
<dbReference type="InterPro" id="IPR000412">
    <property type="entry name" value="ABC_2_transport"/>
</dbReference>
<feature type="transmembrane region" description="Helical" evidence="5">
    <location>
        <begin position="242"/>
        <end position="265"/>
    </location>
</feature>
<evidence type="ECO:0000313" key="7">
    <source>
        <dbReference type="EMBL" id="OBR64489.1"/>
    </source>
</evidence>
<dbReference type="PROSITE" id="PS51012">
    <property type="entry name" value="ABC_TM2"/>
    <property type="match status" value="1"/>
</dbReference>
<proteinExistence type="inferred from homology"/>
<dbReference type="PANTHER" id="PTHR43027">
    <property type="entry name" value="DOXORUBICIN RESISTANCE ABC TRANSPORTER PERMEASE PROTEIN DRRC-RELATED"/>
    <property type="match status" value="1"/>
</dbReference>
<dbReference type="InterPro" id="IPR047817">
    <property type="entry name" value="ABC2_TM_bact-type"/>
</dbReference>
<feature type="domain" description="ABC transmembrane type-2" evidence="6">
    <location>
        <begin position="122"/>
        <end position="359"/>
    </location>
</feature>
<dbReference type="STRING" id="1844972.A7K91_12180"/>
<dbReference type="Proteomes" id="UP000092024">
    <property type="component" value="Unassembled WGS sequence"/>
</dbReference>
<evidence type="ECO:0000256" key="2">
    <source>
        <dbReference type="ARBA" id="ARBA00022692"/>
    </source>
</evidence>
<dbReference type="AlphaFoldDB" id="A0A1A5YFY2"/>
<dbReference type="GO" id="GO:0043190">
    <property type="term" value="C:ATP-binding cassette (ABC) transporter complex"/>
    <property type="evidence" value="ECO:0007669"/>
    <property type="project" value="InterPro"/>
</dbReference>
<organism evidence="7 8">
    <name type="scientific">Paenibacillus oryzae</name>
    <dbReference type="NCBI Taxonomy" id="1844972"/>
    <lineage>
        <taxon>Bacteria</taxon>
        <taxon>Bacillati</taxon>
        <taxon>Bacillota</taxon>
        <taxon>Bacilli</taxon>
        <taxon>Bacillales</taxon>
        <taxon>Paenibacillaceae</taxon>
        <taxon>Paenibacillus</taxon>
    </lineage>
</organism>
<dbReference type="OrthoDB" id="9788252at2"/>
<reference evidence="7 8" key="1">
    <citation type="submission" date="2016-05" db="EMBL/GenBank/DDBJ databases">
        <title>Paenibacillus oryzae. sp. nov., isolated from the rice root.</title>
        <authorList>
            <person name="Zhang J."/>
            <person name="Zhang X."/>
        </authorList>
    </citation>
    <scope>NUCLEOTIDE SEQUENCE [LARGE SCALE GENOMIC DNA]</scope>
    <source>
        <strain evidence="7 8">1DrF-4</strain>
    </source>
</reference>
<feature type="transmembrane region" description="Helical" evidence="5">
    <location>
        <begin position="277"/>
        <end position="296"/>
    </location>
</feature>
<evidence type="ECO:0000256" key="3">
    <source>
        <dbReference type="ARBA" id="ARBA00022989"/>
    </source>
</evidence>
<protein>
    <recommendedName>
        <fullName evidence="5">Transport permease protein</fullName>
    </recommendedName>
</protein>
<dbReference type="InterPro" id="IPR013525">
    <property type="entry name" value="ABC2_TM"/>
</dbReference>
<feature type="transmembrane region" description="Helical" evidence="5">
    <location>
        <begin position="15"/>
        <end position="34"/>
    </location>
</feature>
<dbReference type="Pfam" id="PF12698">
    <property type="entry name" value="ABC2_membrane_3"/>
    <property type="match status" value="1"/>
</dbReference>
<keyword evidence="5" id="KW-1003">Cell membrane</keyword>
<comment type="caution">
    <text evidence="7">The sequence shown here is derived from an EMBL/GenBank/DDBJ whole genome shotgun (WGS) entry which is preliminary data.</text>
</comment>
<keyword evidence="5" id="KW-0813">Transport</keyword>
<sequence length="365" mass="39911">MFSAQVKMMFREKQVWFWNIFFPVILMVLFMIIFGGGMSSDGFQAKIAVVDEKPNASSAMLMESLKGVPLLTLKDEAPVTLEQGEEWVKEKDIDALIVLPAQEGAAEIGLLINMEREGGATTQAVAGILDQVVQGMNFAVLGAEPQYSVAMKSITSASDDISYQDFLLTGMIGLAIAQGGLFGMVDQVDMRKRGLLKRLHMTPARMDLFGLSGMIVRLMLGIVQIVLLTLVGVIGFGANLHINPLTLLIAFFGGALVFNAMGYLISSFSKTMEAYMGIANIISMLMMFLSGVFFPVETLPEWLQVVPKVLPLTYFVEGMRDGMIYATDIFSADFWIGIGLMAIWGIASFVLAAQLYKSKSISSVR</sequence>
<keyword evidence="4 5" id="KW-0472">Membrane</keyword>
<dbReference type="GO" id="GO:0140359">
    <property type="term" value="F:ABC-type transporter activity"/>
    <property type="evidence" value="ECO:0007669"/>
    <property type="project" value="InterPro"/>
</dbReference>
<accession>A0A1A5YFY2</accession>
<gene>
    <name evidence="7" type="ORF">A7K91_12180</name>
</gene>
<evidence type="ECO:0000256" key="4">
    <source>
        <dbReference type="ARBA" id="ARBA00023136"/>
    </source>
</evidence>
<dbReference type="EMBL" id="LYPA01000065">
    <property type="protein sequence ID" value="OBR64489.1"/>
    <property type="molecule type" value="Genomic_DNA"/>
</dbReference>
<comment type="subcellular location">
    <subcellularLocation>
        <location evidence="5">Cell membrane</location>
        <topology evidence="5">Multi-pass membrane protein</topology>
    </subcellularLocation>
    <subcellularLocation>
        <location evidence="1">Membrane</location>
        <topology evidence="1">Multi-pass membrane protein</topology>
    </subcellularLocation>
</comment>
<evidence type="ECO:0000256" key="5">
    <source>
        <dbReference type="RuleBase" id="RU361157"/>
    </source>
</evidence>
<dbReference type="PANTHER" id="PTHR43027:SF1">
    <property type="entry name" value="DOXORUBICIN RESISTANCE ABC TRANSPORTER PERMEASE PROTEIN DRRC-RELATED"/>
    <property type="match status" value="1"/>
</dbReference>
<keyword evidence="8" id="KW-1185">Reference proteome</keyword>
<evidence type="ECO:0000259" key="6">
    <source>
        <dbReference type="PROSITE" id="PS51012"/>
    </source>
</evidence>
<evidence type="ECO:0000256" key="1">
    <source>
        <dbReference type="ARBA" id="ARBA00004141"/>
    </source>
</evidence>